<sequence length="145" mass="15331">MEESMKNITKTMLAATLAIGVSATAHAAGADDVEAAYQQWNEAFNSGDAAAVAASYTDDAIFLPPTHDVVEGPEGVQSFFDGLFQNGVTDHQLEVINVMEDGDEIVAASRWSAKGGDGSDIGGIATHVFERQDDGSLKLKLHTFN</sequence>
<evidence type="ECO:0000313" key="4">
    <source>
        <dbReference type="Proteomes" id="UP000004310"/>
    </source>
</evidence>
<organism evidence="3 4">
    <name type="scientific">Fulvimarina pelagi HTCC2506</name>
    <dbReference type="NCBI Taxonomy" id="314231"/>
    <lineage>
        <taxon>Bacteria</taxon>
        <taxon>Pseudomonadati</taxon>
        <taxon>Pseudomonadota</taxon>
        <taxon>Alphaproteobacteria</taxon>
        <taxon>Hyphomicrobiales</taxon>
        <taxon>Aurantimonadaceae</taxon>
        <taxon>Fulvimarina</taxon>
    </lineage>
</organism>
<dbReference type="Pfam" id="PF12680">
    <property type="entry name" value="SnoaL_2"/>
    <property type="match status" value="1"/>
</dbReference>
<dbReference type="InterPro" id="IPR037401">
    <property type="entry name" value="SnoaL-like"/>
</dbReference>
<dbReference type="eggNOG" id="COG4319">
    <property type="taxonomic scope" value="Bacteria"/>
</dbReference>
<dbReference type="NCBIfam" id="TIGR02246">
    <property type="entry name" value="SgcJ/EcaC family oxidoreductase"/>
    <property type="match status" value="1"/>
</dbReference>
<evidence type="ECO:0000256" key="1">
    <source>
        <dbReference type="SAM" id="SignalP"/>
    </source>
</evidence>
<dbReference type="InterPro" id="IPR011944">
    <property type="entry name" value="Steroid_delta5-4_isomerase"/>
</dbReference>
<feature type="signal peptide" evidence="1">
    <location>
        <begin position="1"/>
        <end position="27"/>
    </location>
</feature>
<dbReference type="HOGENOM" id="CLU_128796_0_0_5"/>
<evidence type="ECO:0000313" key="3">
    <source>
        <dbReference type="EMBL" id="EAU41623.1"/>
    </source>
</evidence>
<dbReference type="SUPFAM" id="SSF54427">
    <property type="entry name" value="NTF2-like"/>
    <property type="match status" value="1"/>
</dbReference>
<protein>
    <recommendedName>
        <fullName evidence="2">SnoaL-like domain-containing protein</fullName>
    </recommendedName>
</protein>
<reference evidence="3 4" key="1">
    <citation type="journal article" date="2010" name="J. Bacteriol.">
        <title>Genome sequence of Fulvimarina pelagi HTCC2506T, a Mn(II)-oxidizing alphaproteobacterium possessing an aerobic anoxygenic photosynthetic gene cluster and Xanthorhodopsin.</title>
        <authorList>
            <person name="Kang I."/>
            <person name="Oh H.M."/>
            <person name="Lim S.I."/>
            <person name="Ferriera S."/>
            <person name="Giovannoni S.J."/>
            <person name="Cho J.C."/>
        </authorList>
    </citation>
    <scope>NUCLEOTIDE SEQUENCE [LARGE SCALE GENOMIC DNA]</scope>
    <source>
        <strain evidence="3 4">HTCC2506</strain>
    </source>
</reference>
<dbReference type="CDD" id="cd00531">
    <property type="entry name" value="NTF2_like"/>
    <property type="match status" value="1"/>
</dbReference>
<gene>
    <name evidence="3" type="ORF">FP2506_14359</name>
</gene>
<accession>Q0G458</accession>
<comment type="caution">
    <text evidence="3">The sequence shown here is derived from an EMBL/GenBank/DDBJ whole genome shotgun (WGS) entry which is preliminary data.</text>
</comment>
<dbReference type="Gene3D" id="3.10.450.50">
    <property type="match status" value="1"/>
</dbReference>
<feature type="domain" description="SnoaL-like" evidence="2">
    <location>
        <begin position="38"/>
        <end position="130"/>
    </location>
</feature>
<dbReference type="InterPro" id="IPR032710">
    <property type="entry name" value="NTF2-like_dom_sf"/>
</dbReference>
<feature type="chain" id="PRO_5004172189" description="SnoaL-like domain-containing protein" evidence="1">
    <location>
        <begin position="28"/>
        <end position="145"/>
    </location>
</feature>
<evidence type="ECO:0000259" key="2">
    <source>
        <dbReference type="Pfam" id="PF12680"/>
    </source>
</evidence>
<proteinExistence type="predicted"/>
<keyword evidence="1" id="KW-0732">Signal</keyword>
<dbReference type="AlphaFoldDB" id="Q0G458"/>
<dbReference type="EMBL" id="AATP01000002">
    <property type="protein sequence ID" value="EAU41623.1"/>
    <property type="molecule type" value="Genomic_DNA"/>
</dbReference>
<keyword evidence="4" id="KW-1185">Reference proteome</keyword>
<name>Q0G458_9HYPH</name>
<dbReference type="Proteomes" id="UP000004310">
    <property type="component" value="Unassembled WGS sequence"/>
</dbReference>